<dbReference type="OrthoDB" id="10262320at2759"/>
<evidence type="ECO:0000313" key="3">
    <source>
        <dbReference type="Proteomes" id="UP001152888"/>
    </source>
</evidence>
<evidence type="ECO:0000256" key="1">
    <source>
        <dbReference type="SAM" id="MobiDB-lite"/>
    </source>
</evidence>
<gene>
    <name evidence="2" type="ORF">ACAOBT_LOCUS34413</name>
</gene>
<reference evidence="2" key="1">
    <citation type="submission" date="2022-03" db="EMBL/GenBank/DDBJ databases">
        <authorList>
            <person name="Sayadi A."/>
        </authorList>
    </citation>
    <scope>NUCLEOTIDE SEQUENCE</scope>
</reference>
<organism evidence="2 3">
    <name type="scientific">Acanthoscelides obtectus</name>
    <name type="common">Bean weevil</name>
    <name type="synonym">Bruchus obtectus</name>
    <dbReference type="NCBI Taxonomy" id="200917"/>
    <lineage>
        <taxon>Eukaryota</taxon>
        <taxon>Metazoa</taxon>
        <taxon>Ecdysozoa</taxon>
        <taxon>Arthropoda</taxon>
        <taxon>Hexapoda</taxon>
        <taxon>Insecta</taxon>
        <taxon>Pterygota</taxon>
        <taxon>Neoptera</taxon>
        <taxon>Endopterygota</taxon>
        <taxon>Coleoptera</taxon>
        <taxon>Polyphaga</taxon>
        <taxon>Cucujiformia</taxon>
        <taxon>Chrysomeloidea</taxon>
        <taxon>Chrysomelidae</taxon>
        <taxon>Bruchinae</taxon>
        <taxon>Bruchini</taxon>
        <taxon>Acanthoscelides</taxon>
    </lineage>
</organism>
<protein>
    <submittedName>
        <fullName evidence="2">Uncharacterized protein</fullName>
    </submittedName>
</protein>
<feature type="compositionally biased region" description="Polar residues" evidence="1">
    <location>
        <begin position="19"/>
        <end position="28"/>
    </location>
</feature>
<accession>A0A9P0MM90</accession>
<comment type="caution">
    <text evidence="2">The sequence shown here is derived from an EMBL/GenBank/DDBJ whole genome shotgun (WGS) entry which is preliminary data.</text>
</comment>
<proteinExistence type="predicted"/>
<sequence length="70" mass="7904">MKSMNLNGLPQTVLEAIKTGQTPENSANNEDDEPIYDPEMFLSDDSADEENLKLTSIFKLPIFFIIIINE</sequence>
<feature type="region of interest" description="Disordered" evidence="1">
    <location>
        <begin position="18"/>
        <end position="38"/>
    </location>
</feature>
<evidence type="ECO:0000313" key="2">
    <source>
        <dbReference type="EMBL" id="CAH2014949.1"/>
    </source>
</evidence>
<keyword evidence="3" id="KW-1185">Reference proteome</keyword>
<dbReference type="EMBL" id="CAKOFQ010008577">
    <property type="protein sequence ID" value="CAH2014949.1"/>
    <property type="molecule type" value="Genomic_DNA"/>
</dbReference>
<name>A0A9P0MM90_ACAOB</name>
<dbReference type="Proteomes" id="UP001152888">
    <property type="component" value="Unassembled WGS sequence"/>
</dbReference>
<dbReference type="AlphaFoldDB" id="A0A9P0MM90"/>